<evidence type="ECO:0000313" key="2">
    <source>
        <dbReference type="Proteomes" id="UP000236321"/>
    </source>
</evidence>
<dbReference type="InterPro" id="IPR008629">
    <property type="entry name" value="GUN4-like"/>
</dbReference>
<name>A0A2H6BM79_MICAE</name>
<evidence type="ECO:0000313" key="1">
    <source>
        <dbReference type="EMBL" id="GBD51295.1"/>
    </source>
</evidence>
<comment type="caution">
    <text evidence="1">The sequence shown here is derived from an EMBL/GenBank/DDBJ whole genome shotgun (WGS) entry which is preliminary data.</text>
</comment>
<dbReference type="EMBL" id="BEYQ01000001">
    <property type="protein sequence ID" value="GBD51295.1"/>
    <property type="molecule type" value="Genomic_DNA"/>
</dbReference>
<sequence length="198" mass="22765">MSGKKLGIHTTIEIVAFLSALATIMGFVYFFYDRHFVTCKPMEGFSSNRDAYYSCLRKLLKENRWEDANRETLRLMLQTVNREGEGFIDTKTMKEFPCKDLLIIEDLWSKASQGRFGFDTQQKIWKSEGGEPYLTDENSEAYHRFRSAVGWKKGKDPNFSLNAPYGHLPILGSHGKIGGIANTYRIAECLEKKEWEAP</sequence>
<accession>A0A2H6BM79</accession>
<protein>
    <submittedName>
        <fullName evidence="1">Uncharacterized protein</fullName>
    </submittedName>
</protein>
<dbReference type="SUPFAM" id="SSF140869">
    <property type="entry name" value="GUN4-like"/>
    <property type="match status" value="1"/>
</dbReference>
<dbReference type="PANTHER" id="PTHR34800:SF1">
    <property type="entry name" value="TETRAPYRROLE-BINDING PROTEIN, CHLOROPLASTIC"/>
    <property type="match status" value="1"/>
</dbReference>
<dbReference type="Proteomes" id="UP000236321">
    <property type="component" value="Unassembled WGS sequence"/>
</dbReference>
<organism evidence="1 2">
    <name type="scientific">Microcystis aeruginosa NIES-298</name>
    <dbReference type="NCBI Taxonomy" id="449468"/>
    <lineage>
        <taxon>Bacteria</taxon>
        <taxon>Bacillati</taxon>
        <taxon>Cyanobacteriota</taxon>
        <taxon>Cyanophyceae</taxon>
        <taxon>Oscillatoriophycideae</taxon>
        <taxon>Chroococcales</taxon>
        <taxon>Microcystaceae</taxon>
        <taxon>Microcystis</taxon>
    </lineage>
</organism>
<reference evidence="2" key="1">
    <citation type="submission" date="2017-12" db="EMBL/GenBank/DDBJ databases">
        <title>Improved Draft Genome Sequence of Microcystis aeruginosa NIES-298, a Microcystin-Producing Cyanobacterium from Lake Kasumigaura, Japan.</title>
        <authorList>
            <person name="Yamaguchi H."/>
            <person name="Suzuki S."/>
            <person name="Kawachi M."/>
        </authorList>
    </citation>
    <scope>NUCLEOTIDE SEQUENCE [LARGE SCALE GENOMIC DNA]</scope>
    <source>
        <strain evidence="2">NIES-298</strain>
    </source>
</reference>
<dbReference type="Gene3D" id="1.10.10.1770">
    <property type="entry name" value="Gun4-like"/>
    <property type="match status" value="1"/>
</dbReference>
<dbReference type="GO" id="GO:0046906">
    <property type="term" value="F:tetrapyrrole binding"/>
    <property type="evidence" value="ECO:0007669"/>
    <property type="project" value="TreeGrafter"/>
</dbReference>
<dbReference type="CDD" id="cd16383">
    <property type="entry name" value="GUN4"/>
    <property type="match status" value="1"/>
</dbReference>
<dbReference type="AlphaFoldDB" id="A0A2H6BM79"/>
<dbReference type="RefSeq" id="WP_002746508.1">
    <property type="nucleotide sequence ID" value="NZ_BEIU01000020.1"/>
</dbReference>
<dbReference type="Gene3D" id="1.25.40.620">
    <property type="match status" value="1"/>
</dbReference>
<dbReference type="InterPro" id="IPR037215">
    <property type="entry name" value="GUN4-like_sf"/>
</dbReference>
<dbReference type="Pfam" id="PF05419">
    <property type="entry name" value="GUN4"/>
    <property type="match status" value="1"/>
</dbReference>
<gene>
    <name evidence="1" type="ORF">BGM30_03880</name>
</gene>
<proteinExistence type="predicted"/>
<dbReference type="PANTHER" id="PTHR34800">
    <property type="entry name" value="TETRAPYRROLE-BINDING PROTEIN, CHLOROPLASTIC"/>
    <property type="match status" value="1"/>
</dbReference>